<keyword evidence="9 10" id="KW-0472">Membrane</keyword>
<keyword evidence="7 10" id="KW-1133">Transmembrane helix</keyword>
<dbReference type="Gene3D" id="3.90.550.10">
    <property type="entry name" value="Spore Coat Polysaccharide Biosynthesis Protein SpsA, Chain A"/>
    <property type="match status" value="1"/>
</dbReference>
<dbReference type="GO" id="GO:0000026">
    <property type="term" value="F:alpha-1,2-mannosyltransferase activity"/>
    <property type="evidence" value="ECO:0007669"/>
    <property type="project" value="TreeGrafter"/>
</dbReference>
<dbReference type="InterPro" id="IPR029044">
    <property type="entry name" value="Nucleotide-diphossugar_trans"/>
</dbReference>
<evidence type="ECO:0000256" key="4">
    <source>
        <dbReference type="ARBA" id="ARBA00022679"/>
    </source>
</evidence>
<dbReference type="AlphaFoldDB" id="A0A218Z9G5"/>
<dbReference type="EMBL" id="MZNU01000116">
    <property type="protein sequence ID" value="OWP04240.1"/>
    <property type="molecule type" value="Genomic_DNA"/>
</dbReference>
<comment type="caution">
    <text evidence="11">The sequence shown here is derived from an EMBL/GenBank/DDBJ whole genome shotgun (WGS) entry which is preliminary data.</text>
</comment>
<accession>A0A218Z9G5</accession>
<evidence type="ECO:0000256" key="3">
    <source>
        <dbReference type="ARBA" id="ARBA00009105"/>
    </source>
</evidence>
<protein>
    <submittedName>
        <fullName evidence="11">Glycosyltransferase family</fullName>
    </submittedName>
</protein>
<evidence type="ECO:0000256" key="5">
    <source>
        <dbReference type="ARBA" id="ARBA00022692"/>
    </source>
</evidence>
<comment type="pathway">
    <text evidence="2">Protein modification; protein glycosylation.</text>
</comment>
<dbReference type="GO" id="GO:0000139">
    <property type="term" value="C:Golgi membrane"/>
    <property type="evidence" value="ECO:0007669"/>
    <property type="project" value="UniProtKB-SubCell"/>
</dbReference>
<evidence type="ECO:0000256" key="8">
    <source>
        <dbReference type="ARBA" id="ARBA00023034"/>
    </source>
</evidence>
<dbReference type="PANTHER" id="PTHR31646:SF1">
    <property type="entry name" value="ALPHA-1,2-MANNOSYLTRANSFERASE MNN2"/>
    <property type="match status" value="1"/>
</dbReference>
<dbReference type="Proteomes" id="UP000242519">
    <property type="component" value="Unassembled WGS sequence"/>
</dbReference>
<evidence type="ECO:0000313" key="12">
    <source>
        <dbReference type="Proteomes" id="UP000242519"/>
    </source>
</evidence>
<evidence type="ECO:0000313" key="11">
    <source>
        <dbReference type="EMBL" id="OWP04240.1"/>
    </source>
</evidence>
<dbReference type="PANTHER" id="PTHR31646">
    <property type="entry name" value="ALPHA-1,2-MANNOSYLTRANSFERASE MNN2"/>
    <property type="match status" value="1"/>
</dbReference>
<feature type="transmembrane region" description="Helical" evidence="10">
    <location>
        <begin position="45"/>
        <end position="66"/>
    </location>
</feature>
<evidence type="ECO:0000256" key="10">
    <source>
        <dbReference type="SAM" id="Phobius"/>
    </source>
</evidence>
<dbReference type="SUPFAM" id="SSF53448">
    <property type="entry name" value="Nucleotide-diphospho-sugar transferases"/>
    <property type="match status" value="1"/>
</dbReference>
<proteinExistence type="inferred from homology"/>
<comment type="subcellular location">
    <subcellularLocation>
        <location evidence="1">Golgi apparatus membrane</location>
        <topology evidence="1">Single-pass type II membrane protein</topology>
    </subcellularLocation>
</comment>
<dbReference type="Pfam" id="PF11051">
    <property type="entry name" value="Mannosyl_trans3"/>
    <property type="match status" value="2"/>
</dbReference>
<reference evidence="11 12" key="1">
    <citation type="submission" date="2017-04" db="EMBL/GenBank/DDBJ databases">
        <title>Draft genome sequence of Marssonina coronaria NL1: causal agent of apple blotch.</title>
        <authorList>
            <person name="Cheng Q."/>
        </authorList>
    </citation>
    <scope>NUCLEOTIDE SEQUENCE [LARGE SCALE GENOMIC DNA]</scope>
    <source>
        <strain evidence="11 12">NL1</strain>
    </source>
</reference>
<dbReference type="InterPro" id="IPR022751">
    <property type="entry name" value="Alpha_mannosyltransferase"/>
</dbReference>
<keyword evidence="8" id="KW-0333">Golgi apparatus</keyword>
<evidence type="ECO:0000256" key="2">
    <source>
        <dbReference type="ARBA" id="ARBA00004922"/>
    </source>
</evidence>
<keyword evidence="6" id="KW-0735">Signal-anchor</keyword>
<name>A0A218Z9G5_9HELO</name>
<gene>
    <name evidence="11" type="ORF">B2J93_9308</name>
</gene>
<keyword evidence="5 10" id="KW-0812">Transmembrane</keyword>
<dbReference type="STRING" id="503106.A0A218Z9G5"/>
<sequence length="523" mass="58428">MSGSSSPIVSRGSPGEIFDPFVLNPTSALPPVGTAHSAQNNMSPALHALTLPLAASLIIFTSLYILSLREGFHVPRLTTIPAVPRPQLWTPTPSLVPDAHTLPTADAFLPHFRAVTAMRGLSMAEAKAGCRWPNPDAVNFMFGADADWAVQDRNDSEIAFRRQQWQDFVSHDLLPYAAFKHRFQGRGIAVVAGNAQTVQRVKVLIRALRRLRAQLPIEVHYWNDEMTPATKQDLAAVWPRNIYFNDLSAPSNVAPTTYNHFTANYQFKTAAVLNSRFAEVLLLDSDNLPVADPAALFAAPTYTTHGTVFWPDIARTRPNNPAWAITNTACRMDEYEQESGQLLVDKRRYFYHLQLAAWLNNAHGAYYARFLLGDKDLFRFAWHALRTPYGRPARWLTSVGTLNDGAYCGHSFAQHHPDGDGAVAFLHGGLLKSVPPEVVRWQREVNGGVWQAYKRSPRDEQADGVERVTIRWDGGAYFPHKTQDTPIWSCTALVDVEPKPLGELVDGFEKVFEEIGGYWMLDE</sequence>
<dbReference type="InParanoid" id="A0A218Z9G5"/>
<evidence type="ECO:0000256" key="1">
    <source>
        <dbReference type="ARBA" id="ARBA00004323"/>
    </source>
</evidence>
<comment type="similarity">
    <text evidence="3">Belongs to the MNN1/MNT family.</text>
</comment>
<keyword evidence="4" id="KW-0808">Transferase</keyword>
<dbReference type="GO" id="GO:0046354">
    <property type="term" value="P:mannan biosynthetic process"/>
    <property type="evidence" value="ECO:0007669"/>
    <property type="project" value="TreeGrafter"/>
</dbReference>
<evidence type="ECO:0000256" key="6">
    <source>
        <dbReference type="ARBA" id="ARBA00022968"/>
    </source>
</evidence>
<evidence type="ECO:0000256" key="9">
    <source>
        <dbReference type="ARBA" id="ARBA00023136"/>
    </source>
</evidence>
<keyword evidence="12" id="KW-1185">Reference proteome</keyword>
<evidence type="ECO:0000256" key="7">
    <source>
        <dbReference type="ARBA" id="ARBA00022989"/>
    </source>
</evidence>
<organism evidence="11 12">
    <name type="scientific">Diplocarpon coronariae</name>
    <dbReference type="NCBI Taxonomy" id="2795749"/>
    <lineage>
        <taxon>Eukaryota</taxon>
        <taxon>Fungi</taxon>
        <taxon>Dikarya</taxon>
        <taxon>Ascomycota</taxon>
        <taxon>Pezizomycotina</taxon>
        <taxon>Leotiomycetes</taxon>
        <taxon>Helotiales</taxon>
        <taxon>Drepanopezizaceae</taxon>
        <taxon>Diplocarpon</taxon>
    </lineage>
</organism>
<dbReference type="OrthoDB" id="430354at2759"/>